<feature type="signal peptide" evidence="14">
    <location>
        <begin position="1"/>
        <end position="22"/>
    </location>
</feature>
<dbReference type="InterPro" id="IPR002902">
    <property type="entry name" value="GNK2"/>
</dbReference>
<feature type="region of interest" description="Disordered" evidence="13">
    <location>
        <begin position="249"/>
        <end position="281"/>
    </location>
</feature>
<evidence type="ECO:0000256" key="1">
    <source>
        <dbReference type="ARBA" id="ARBA00012513"/>
    </source>
</evidence>
<evidence type="ECO:0000256" key="10">
    <source>
        <dbReference type="ARBA" id="ARBA00023180"/>
    </source>
</evidence>
<evidence type="ECO:0000256" key="13">
    <source>
        <dbReference type="SAM" id="MobiDB-lite"/>
    </source>
</evidence>
<dbReference type="InterPro" id="IPR011009">
    <property type="entry name" value="Kinase-like_dom_sf"/>
</dbReference>
<comment type="caution">
    <text evidence="17">The sequence shown here is derived from an EMBL/GenBank/DDBJ whole genome shotgun (WGS) entry which is preliminary data.</text>
</comment>
<dbReference type="InterPro" id="IPR001245">
    <property type="entry name" value="Ser-Thr/Tyr_kinase_cat_dom"/>
</dbReference>
<name>A0A1R3H3Q4_9ROSI</name>
<feature type="compositionally biased region" description="Pro residues" evidence="13">
    <location>
        <begin position="249"/>
        <end position="267"/>
    </location>
</feature>
<dbReference type="AlphaFoldDB" id="A0A1R3H3Q4"/>
<dbReference type="Pfam" id="PF07714">
    <property type="entry name" value="PK_Tyr_Ser-Thr"/>
    <property type="match status" value="1"/>
</dbReference>
<feature type="domain" description="Protein kinase" evidence="15">
    <location>
        <begin position="354"/>
        <end position="476"/>
    </location>
</feature>
<evidence type="ECO:0000256" key="4">
    <source>
        <dbReference type="ARBA" id="ARBA00022729"/>
    </source>
</evidence>
<dbReference type="STRING" id="93759.A0A1R3H3Q4"/>
<keyword evidence="5" id="KW-0677">Repeat</keyword>
<dbReference type="Pfam" id="PF01657">
    <property type="entry name" value="Stress-antifung"/>
    <property type="match status" value="2"/>
</dbReference>
<evidence type="ECO:0000256" key="3">
    <source>
        <dbReference type="ARBA" id="ARBA00022679"/>
    </source>
</evidence>
<gene>
    <name evidence="17" type="ORF">COLO4_31713</name>
</gene>
<dbReference type="FunFam" id="3.30.430.20:FF:000003">
    <property type="entry name" value="Cysteine-rich RLK (RECEPTOR-like protein kinase) 10"/>
    <property type="match status" value="1"/>
</dbReference>
<dbReference type="FunFam" id="3.30.430.20:FF:000002">
    <property type="entry name" value="Cysteine-rich receptor-like protein kinase 10"/>
    <property type="match status" value="1"/>
</dbReference>
<keyword evidence="7" id="KW-0418">Kinase</keyword>
<dbReference type="PANTHER" id="PTHR32099:SF51">
    <property type="entry name" value="CYSTEINE-RICH RECEPTOR-LIKE PROTEIN KINASE 25 ISOFORM X1"/>
    <property type="match status" value="1"/>
</dbReference>
<dbReference type="InterPro" id="IPR020635">
    <property type="entry name" value="Tyr_kinase_cat_dom"/>
</dbReference>
<dbReference type="PANTHER" id="PTHR32099">
    <property type="entry name" value="CYSTEINE-RICH REPEAT SECRETORY PROTEIN"/>
    <property type="match status" value="1"/>
</dbReference>
<dbReference type="PROSITE" id="PS51473">
    <property type="entry name" value="GNK2"/>
    <property type="match status" value="2"/>
</dbReference>
<evidence type="ECO:0000256" key="5">
    <source>
        <dbReference type="ARBA" id="ARBA00022737"/>
    </source>
</evidence>
<evidence type="ECO:0000313" key="18">
    <source>
        <dbReference type="Proteomes" id="UP000187203"/>
    </source>
</evidence>
<evidence type="ECO:0000313" key="17">
    <source>
        <dbReference type="EMBL" id="OMO64900.1"/>
    </source>
</evidence>
<feature type="chain" id="PRO_5012051405" description="non-specific serine/threonine protein kinase" evidence="14">
    <location>
        <begin position="23"/>
        <end position="476"/>
    </location>
</feature>
<keyword evidence="2" id="KW-0723">Serine/threonine-protein kinase</keyword>
<evidence type="ECO:0000256" key="6">
    <source>
        <dbReference type="ARBA" id="ARBA00022741"/>
    </source>
</evidence>
<dbReference type="EC" id="2.7.11.1" evidence="1"/>
<dbReference type="OrthoDB" id="1909574at2759"/>
<protein>
    <recommendedName>
        <fullName evidence="1">non-specific serine/threonine protein kinase</fullName>
        <ecNumber evidence="1">2.7.11.1</ecNumber>
    </recommendedName>
</protein>
<dbReference type="FunFam" id="3.30.200.20:FF:000195">
    <property type="entry name" value="G-type lectin S-receptor-like serine/threonine-protein kinase"/>
    <property type="match status" value="1"/>
</dbReference>
<evidence type="ECO:0000256" key="12">
    <source>
        <dbReference type="ARBA" id="ARBA00048679"/>
    </source>
</evidence>
<comment type="catalytic activity">
    <reaction evidence="11">
        <text>L-threonyl-[protein] + ATP = O-phospho-L-threonyl-[protein] + ADP + H(+)</text>
        <dbReference type="Rhea" id="RHEA:46608"/>
        <dbReference type="Rhea" id="RHEA-COMP:11060"/>
        <dbReference type="Rhea" id="RHEA-COMP:11605"/>
        <dbReference type="ChEBI" id="CHEBI:15378"/>
        <dbReference type="ChEBI" id="CHEBI:30013"/>
        <dbReference type="ChEBI" id="CHEBI:30616"/>
        <dbReference type="ChEBI" id="CHEBI:61977"/>
        <dbReference type="ChEBI" id="CHEBI:456216"/>
        <dbReference type="EC" id="2.7.11.1"/>
    </reaction>
</comment>
<feature type="domain" description="Gnk2-homologous" evidence="16">
    <location>
        <begin position="26"/>
        <end position="129"/>
    </location>
</feature>
<evidence type="ECO:0000256" key="7">
    <source>
        <dbReference type="ARBA" id="ARBA00022777"/>
    </source>
</evidence>
<dbReference type="SUPFAM" id="SSF56112">
    <property type="entry name" value="Protein kinase-like (PK-like)"/>
    <property type="match status" value="1"/>
</dbReference>
<keyword evidence="8" id="KW-0067">ATP-binding</keyword>
<dbReference type="GO" id="GO:0004674">
    <property type="term" value="F:protein serine/threonine kinase activity"/>
    <property type="evidence" value="ECO:0007669"/>
    <property type="project" value="UniProtKB-KW"/>
</dbReference>
<keyword evidence="6" id="KW-0547">Nucleotide-binding</keyword>
<keyword evidence="9" id="KW-1015">Disulfide bond</keyword>
<dbReference type="Proteomes" id="UP000187203">
    <property type="component" value="Unassembled WGS sequence"/>
</dbReference>
<dbReference type="Gene3D" id="3.30.200.20">
    <property type="entry name" value="Phosphorylase Kinase, domain 1"/>
    <property type="match status" value="1"/>
</dbReference>
<comment type="catalytic activity">
    <reaction evidence="12">
        <text>L-seryl-[protein] + ATP = O-phospho-L-seryl-[protein] + ADP + H(+)</text>
        <dbReference type="Rhea" id="RHEA:17989"/>
        <dbReference type="Rhea" id="RHEA-COMP:9863"/>
        <dbReference type="Rhea" id="RHEA-COMP:11604"/>
        <dbReference type="ChEBI" id="CHEBI:15378"/>
        <dbReference type="ChEBI" id="CHEBI:29999"/>
        <dbReference type="ChEBI" id="CHEBI:30616"/>
        <dbReference type="ChEBI" id="CHEBI:83421"/>
        <dbReference type="ChEBI" id="CHEBI:456216"/>
        <dbReference type="EC" id="2.7.11.1"/>
    </reaction>
</comment>
<accession>A0A1R3H3Q4</accession>
<dbReference type="InterPro" id="IPR038408">
    <property type="entry name" value="GNK2_sf"/>
</dbReference>
<organism evidence="17 18">
    <name type="scientific">Corchorus olitorius</name>
    <dbReference type="NCBI Taxonomy" id="93759"/>
    <lineage>
        <taxon>Eukaryota</taxon>
        <taxon>Viridiplantae</taxon>
        <taxon>Streptophyta</taxon>
        <taxon>Embryophyta</taxon>
        <taxon>Tracheophyta</taxon>
        <taxon>Spermatophyta</taxon>
        <taxon>Magnoliopsida</taxon>
        <taxon>eudicotyledons</taxon>
        <taxon>Gunneridae</taxon>
        <taxon>Pentapetalae</taxon>
        <taxon>rosids</taxon>
        <taxon>malvids</taxon>
        <taxon>Malvales</taxon>
        <taxon>Malvaceae</taxon>
        <taxon>Grewioideae</taxon>
        <taxon>Apeibeae</taxon>
        <taxon>Corchorus</taxon>
    </lineage>
</organism>
<reference evidence="18" key="1">
    <citation type="submission" date="2013-09" db="EMBL/GenBank/DDBJ databases">
        <title>Corchorus olitorius genome sequencing.</title>
        <authorList>
            <person name="Alam M."/>
            <person name="Haque M.S."/>
            <person name="Islam M.S."/>
            <person name="Emdad E.M."/>
            <person name="Islam M.M."/>
            <person name="Ahmed B."/>
            <person name="Halim A."/>
            <person name="Hossen Q.M.M."/>
            <person name="Hossain M.Z."/>
            <person name="Ahmed R."/>
            <person name="Khan M.M."/>
            <person name="Islam R."/>
            <person name="Rashid M.M."/>
            <person name="Khan S.A."/>
            <person name="Rahman M.S."/>
            <person name="Alam M."/>
            <person name="Yahiya A.S."/>
            <person name="Khan M.S."/>
            <person name="Azam M.S."/>
            <person name="Haque T."/>
            <person name="Lashkar M.Z.H."/>
            <person name="Akhand A.I."/>
            <person name="Morshed G."/>
            <person name="Roy S."/>
            <person name="Uddin K.S."/>
            <person name="Rabeya T."/>
            <person name="Hossain A.S."/>
            <person name="Chowdhury A."/>
            <person name="Snigdha A.R."/>
            <person name="Mortoza M.S."/>
            <person name="Matin S.A."/>
            <person name="Hoque S.M.E."/>
            <person name="Islam M.K."/>
            <person name="Roy D.K."/>
            <person name="Haider R."/>
            <person name="Moosa M.M."/>
            <person name="Elias S.M."/>
            <person name="Hasan A.M."/>
            <person name="Jahan S."/>
            <person name="Shafiuddin M."/>
            <person name="Mahmood N."/>
            <person name="Shommy N.S."/>
        </authorList>
    </citation>
    <scope>NUCLEOTIDE SEQUENCE [LARGE SCALE GENOMIC DNA]</scope>
    <source>
        <strain evidence="18">cv. O-4</strain>
    </source>
</reference>
<evidence type="ECO:0000259" key="16">
    <source>
        <dbReference type="PROSITE" id="PS51473"/>
    </source>
</evidence>
<feature type="domain" description="Gnk2-homologous" evidence="16">
    <location>
        <begin position="134"/>
        <end position="243"/>
    </location>
</feature>
<proteinExistence type="predicted"/>
<dbReference type="EMBL" id="AWUE01020869">
    <property type="protein sequence ID" value="OMO64900.1"/>
    <property type="molecule type" value="Genomic_DNA"/>
</dbReference>
<keyword evidence="10" id="KW-0325">Glycoprotein</keyword>
<dbReference type="Gene3D" id="3.30.430.20">
    <property type="entry name" value="Gnk2 domain, C-X8-C-X2-C motif"/>
    <property type="match status" value="2"/>
</dbReference>
<keyword evidence="3" id="KW-0808">Transferase</keyword>
<evidence type="ECO:0000256" key="2">
    <source>
        <dbReference type="ARBA" id="ARBA00022527"/>
    </source>
</evidence>
<evidence type="ECO:0000256" key="9">
    <source>
        <dbReference type="ARBA" id="ARBA00023157"/>
    </source>
</evidence>
<dbReference type="GO" id="GO:0005524">
    <property type="term" value="F:ATP binding"/>
    <property type="evidence" value="ECO:0007669"/>
    <property type="project" value="UniProtKB-KW"/>
</dbReference>
<sequence length="476" mass="52604">MAKFLLFTYLLLLSLLAAPTLAVDPFFQHSCVMSAGNFTANSTYEDNLDRILSQLTSQTDFNFGFYNLSTGENPNQVNAIAVCRGDRNQDECNNCLNDTVSELRQRCPLSKEVVGWSEFCMLRYANRDFFGEMEDSPGTCLLNVQNTNQFNFIDALISLLRNLSSQAAAGPGAPLRKYAAGNSTVGRLQTVYVMVQCTPDLSEQECDDCLSNAKDGIVGCCLVKMGCRVFRPSCILRYESLSFYQDPVPLPPPPPSQNSPPPFPLWSPPLSQNSPPPPGGKSPVIAIVASLSAIFGLTILCSGENEDVQLIGLAGGRNVRFDYSNEDFQKEDEESSQEFPSIQLDILHAATNNFSNENKLGQGGFGPVYKGTLPDGKEIAVKRLSRTSGQGLLEFKNEVMLIAGLQHRNLVRLLGCCLEKNEKLLVYEYMPNKSLDVFLFERNMAVANVNISKPSFNLLGRVVEKKQHNVQTSNYY</sequence>
<keyword evidence="18" id="KW-1185">Reference proteome</keyword>
<dbReference type="SMART" id="SM00219">
    <property type="entry name" value="TyrKc"/>
    <property type="match status" value="1"/>
</dbReference>
<dbReference type="InterPro" id="IPR000719">
    <property type="entry name" value="Prot_kinase_dom"/>
</dbReference>
<keyword evidence="4 14" id="KW-0732">Signal</keyword>
<dbReference type="PROSITE" id="PS50011">
    <property type="entry name" value="PROTEIN_KINASE_DOM"/>
    <property type="match status" value="1"/>
</dbReference>
<evidence type="ECO:0000256" key="8">
    <source>
        <dbReference type="ARBA" id="ARBA00022840"/>
    </source>
</evidence>
<evidence type="ECO:0000256" key="11">
    <source>
        <dbReference type="ARBA" id="ARBA00047899"/>
    </source>
</evidence>
<evidence type="ECO:0000259" key="15">
    <source>
        <dbReference type="PROSITE" id="PS50011"/>
    </source>
</evidence>
<dbReference type="CDD" id="cd23509">
    <property type="entry name" value="Gnk2-like"/>
    <property type="match status" value="2"/>
</dbReference>
<evidence type="ECO:0000256" key="14">
    <source>
        <dbReference type="SAM" id="SignalP"/>
    </source>
</evidence>
<dbReference type="GO" id="GO:0004713">
    <property type="term" value="F:protein tyrosine kinase activity"/>
    <property type="evidence" value="ECO:0007669"/>
    <property type="project" value="InterPro"/>
</dbReference>